<keyword evidence="1" id="KW-0732">Signal</keyword>
<feature type="signal peptide" evidence="1">
    <location>
        <begin position="1"/>
        <end position="18"/>
    </location>
</feature>
<sequence>MKKTFETFLFAVCLFVMALLPTEAKGQLDRSYDHLDKERAKDQLKHFFTPERLAYFSKQGEWKGKEEWGFTRSLEPLAYCQAAFASGHKKAIAQANRYLENFPDYYQEWHRVNFLLSKYGALVSERAKVKLEGHLKTIADGFLEDHWNFVGTNDNFPCMATCGNILYGERTGNTIQVDKGRERLQMFKEQLTRSGVNTEYSSQAYCFLQIEPIAMIAEMTQDSTIKKLALEIEERLWIDVLAHYHLPTAKMVGPWSRAYQWDMRGVGLPFAMFDFVLGDLTPYFRLDDYFLPSEEWIKVRAASCYGNEYHCPKYLVDWVKNRQYPFHFLATADGCASYDDRGMEKLGINADAMDPFVDYDLEPYGAWNSRIETYMTEKYTIGSASIPYHSGEQTESFLLTYPKKNIVKSPKNTATIFSRFIVNGQEKLSGPTDGYGDRGILYSERGRRLVTQHKNTAVVLYRPKRYNREQVSSLSVGIYIPNDQWGDGANTIDEIWVGDDNISGKDFTAKGHKTIYVKDGDVYMAFVPLVPVNYGSEYDLRIQEREGYTVIEFFNYQGKPIDFTRNQFALIGNGFVCEVASTKEYSSFEQFRKKMGGAKVEDNYKAYQHYRKNPHRYVKYDRGDLFIETEYSPIDEGVRYQTVNGKNVIKPVLETDGLEIGRIPFLGY</sequence>
<dbReference type="AlphaFoldDB" id="G0L944"/>
<reference evidence="3" key="1">
    <citation type="submission" date="2009-07" db="EMBL/GenBank/DDBJ databases">
        <title>Complete genome sequence of Zobellia galactanivorans Dsij.</title>
        <authorList>
            <consortium name="Genoscope - CEA"/>
        </authorList>
    </citation>
    <scope>NUCLEOTIDE SEQUENCE [LARGE SCALE GENOMIC DNA]</scope>
    <source>
        <strain evidence="3">DSM 12802 / CCUG 47099 / CIP 106680 / NCIMB 13871 / Dsij</strain>
    </source>
</reference>
<dbReference type="STRING" id="63186.ZOBELLIA_260"/>
<evidence type="ECO:0000313" key="2">
    <source>
        <dbReference type="EMBL" id="CAZ94333.1"/>
    </source>
</evidence>
<gene>
    <name evidence="2" type="ordered locus">zobellia_260</name>
</gene>
<dbReference type="KEGG" id="zga:ZOBELLIA_260"/>
<evidence type="ECO:0000313" key="3">
    <source>
        <dbReference type="Proteomes" id="UP000008898"/>
    </source>
</evidence>
<dbReference type="OrthoDB" id="9807041at2"/>
<dbReference type="RefSeq" id="WP_013991646.1">
    <property type="nucleotide sequence ID" value="NC_015844.1"/>
</dbReference>
<dbReference type="Proteomes" id="UP000008898">
    <property type="component" value="Chromosome"/>
</dbReference>
<evidence type="ECO:0000256" key="1">
    <source>
        <dbReference type="SAM" id="SignalP"/>
    </source>
</evidence>
<protein>
    <submittedName>
        <fullName evidence="2">Hypothetical periplasmic protein</fullName>
    </submittedName>
</protein>
<feature type="chain" id="PRO_5003402800" evidence="1">
    <location>
        <begin position="19"/>
        <end position="668"/>
    </location>
</feature>
<reference evidence="2 3" key="2">
    <citation type="journal article" date="2012" name="Environ. Microbiol.">
        <title>Characterization of the first alginolytic operons in a marine bacterium: from their emergence in marine Flavobacteriia to their independent transfers to marine Proteobacteria and human gut Bacteroides.</title>
        <authorList>
            <person name="Thomas F."/>
            <person name="Barbeyron T."/>
            <person name="Tonon T."/>
            <person name="Genicot S."/>
            <person name="Czjzek M."/>
            <person name="Michel G."/>
        </authorList>
    </citation>
    <scope>NUCLEOTIDE SEQUENCE [LARGE SCALE GENOMIC DNA]</scope>
    <source>
        <strain evidence="3">DSM 12802 / CCUG 47099 / CIP 106680 / NCIMB 13871 / Dsij</strain>
    </source>
</reference>
<dbReference type="EMBL" id="FP476056">
    <property type="protein sequence ID" value="CAZ94333.1"/>
    <property type="molecule type" value="Genomic_DNA"/>
</dbReference>
<keyword evidence="3" id="KW-1185">Reference proteome</keyword>
<dbReference type="HOGENOM" id="CLU_422625_0_0_10"/>
<proteinExistence type="predicted"/>
<name>G0L944_ZOBGA</name>
<accession>G0L944</accession>
<organism evidence="2 3">
    <name type="scientific">Zobellia galactanivorans (strain DSM 12802 / CCUG 47099 / CIP 106680 / NCIMB 13871 / Dsij)</name>
    <dbReference type="NCBI Taxonomy" id="63186"/>
    <lineage>
        <taxon>Bacteria</taxon>
        <taxon>Pseudomonadati</taxon>
        <taxon>Bacteroidota</taxon>
        <taxon>Flavobacteriia</taxon>
        <taxon>Flavobacteriales</taxon>
        <taxon>Flavobacteriaceae</taxon>
        <taxon>Zobellia</taxon>
    </lineage>
</organism>